<accession>A0A6A6X1V9</accession>
<keyword evidence="2" id="KW-1185">Reference proteome</keyword>
<dbReference type="OrthoDB" id="3439492at2759"/>
<evidence type="ECO:0008006" key="3">
    <source>
        <dbReference type="Google" id="ProtNLM"/>
    </source>
</evidence>
<evidence type="ECO:0000313" key="2">
    <source>
        <dbReference type="Proteomes" id="UP000799757"/>
    </source>
</evidence>
<gene>
    <name evidence="1" type="ORF">K505DRAFT_391776</name>
</gene>
<evidence type="ECO:0000313" key="1">
    <source>
        <dbReference type="EMBL" id="KAF2789907.1"/>
    </source>
</evidence>
<name>A0A6A6X1V9_9PLEO</name>
<proteinExistence type="predicted"/>
<dbReference type="Proteomes" id="UP000799757">
    <property type="component" value="Unassembled WGS sequence"/>
</dbReference>
<protein>
    <recommendedName>
        <fullName evidence="3">HTH CENPB-type domain-containing protein</fullName>
    </recommendedName>
</protein>
<dbReference type="EMBL" id="MU002106">
    <property type="protein sequence ID" value="KAF2789907.1"/>
    <property type="molecule type" value="Genomic_DNA"/>
</dbReference>
<sequence>MANRILQVNSDQNPVGKLWISHFLRRNLRVKSVVSRKIKAARAKAATPAQVRAFLELFKHTRSRLNIQAKDIYNIDKTRIALGVCTNTQVLASLSKKKAYVATPENRE</sequence>
<reference evidence="1" key="1">
    <citation type="journal article" date="2020" name="Stud. Mycol.">
        <title>101 Dothideomycetes genomes: a test case for predicting lifestyles and emergence of pathogens.</title>
        <authorList>
            <person name="Haridas S."/>
            <person name="Albert R."/>
            <person name="Binder M."/>
            <person name="Bloem J."/>
            <person name="Labutti K."/>
            <person name="Salamov A."/>
            <person name="Andreopoulos B."/>
            <person name="Baker S."/>
            <person name="Barry K."/>
            <person name="Bills G."/>
            <person name="Bluhm B."/>
            <person name="Cannon C."/>
            <person name="Castanera R."/>
            <person name="Culley D."/>
            <person name="Daum C."/>
            <person name="Ezra D."/>
            <person name="Gonzalez J."/>
            <person name="Henrissat B."/>
            <person name="Kuo A."/>
            <person name="Liang C."/>
            <person name="Lipzen A."/>
            <person name="Lutzoni F."/>
            <person name="Magnuson J."/>
            <person name="Mondo S."/>
            <person name="Nolan M."/>
            <person name="Ohm R."/>
            <person name="Pangilinan J."/>
            <person name="Park H.-J."/>
            <person name="Ramirez L."/>
            <person name="Alfaro M."/>
            <person name="Sun H."/>
            <person name="Tritt A."/>
            <person name="Yoshinaga Y."/>
            <person name="Zwiers L.-H."/>
            <person name="Turgeon B."/>
            <person name="Goodwin S."/>
            <person name="Spatafora J."/>
            <person name="Crous P."/>
            <person name="Grigoriev I."/>
        </authorList>
    </citation>
    <scope>NUCLEOTIDE SEQUENCE</scope>
    <source>
        <strain evidence="1">CBS 109.77</strain>
    </source>
</reference>
<dbReference type="AlphaFoldDB" id="A0A6A6X1V9"/>
<organism evidence="1 2">
    <name type="scientific">Melanomma pulvis-pyrius CBS 109.77</name>
    <dbReference type="NCBI Taxonomy" id="1314802"/>
    <lineage>
        <taxon>Eukaryota</taxon>
        <taxon>Fungi</taxon>
        <taxon>Dikarya</taxon>
        <taxon>Ascomycota</taxon>
        <taxon>Pezizomycotina</taxon>
        <taxon>Dothideomycetes</taxon>
        <taxon>Pleosporomycetidae</taxon>
        <taxon>Pleosporales</taxon>
        <taxon>Melanommataceae</taxon>
        <taxon>Melanomma</taxon>
    </lineage>
</organism>